<evidence type="ECO:0000259" key="1">
    <source>
        <dbReference type="Pfam" id="PF10137"/>
    </source>
</evidence>
<dbReference type="GO" id="GO:0050135">
    <property type="term" value="F:NADP+ nucleosidase activity"/>
    <property type="evidence" value="ECO:0007669"/>
    <property type="project" value="InterPro"/>
</dbReference>
<dbReference type="AlphaFoldDB" id="A0A3E1QDW1"/>
<reference evidence="2 3" key="1">
    <citation type="journal article" date="2007" name="Int. J. Syst. Evol. Microbiol.">
        <title>Marixanthomonas ophiurae gen. nov., sp. nov., a marine bacterium of the family Flavobacteriaceae isolated from a deep-sea brittle star.</title>
        <authorList>
            <person name="Romanenko L.A."/>
            <person name="Uchino M."/>
            <person name="Frolova G.M."/>
            <person name="Mikhailov V.V."/>
        </authorList>
    </citation>
    <scope>NUCLEOTIDE SEQUENCE [LARGE SCALE GENOMIC DNA]</scope>
    <source>
        <strain evidence="2 3">KMM 3046</strain>
    </source>
</reference>
<proteinExistence type="predicted"/>
<dbReference type="Proteomes" id="UP000261082">
    <property type="component" value="Unassembled WGS sequence"/>
</dbReference>
<keyword evidence="2" id="KW-0238">DNA-binding</keyword>
<keyword evidence="3" id="KW-1185">Reference proteome</keyword>
<dbReference type="EMBL" id="QVID01000001">
    <property type="protein sequence ID" value="RFN60349.1"/>
    <property type="molecule type" value="Genomic_DNA"/>
</dbReference>
<accession>A0A3E1QDW1</accession>
<dbReference type="OrthoDB" id="5497289at2"/>
<evidence type="ECO:0000313" key="3">
    <source>
        <dbReference type="Proteomes" id="UP000261082"/>
    </source>
</evidence>
<sequence>MTKFEKKKQRIIEKLEDFQTLISQWFFIDLDSEKSKKLRADINRKKSFVQNILIKTGCAKRFDWEPPKLVGGFGMQNVNPFDVFFDPPYGVDVKSIIIDSIDEAIGVLLSTDEREFEDDIEENVEEKNISKNKKEIFIVHGHDNELKEKVARFLEKLNLKPIILHEQVNEGLTIIEKFEKHSSVQFAIILMTPDDLGNSLKNKDSLNYRARQNVILELGYFLGKLGRNKVCALMKGDIEKPSDYDGVIYIAIDPSDGWKLLLSRELKNVGIEFDGNKVF</sequence>
<comment type="caution">
    <text evidence="2">The sequence shown here is derived from an EMBL/GenBank/DDBJ whole genome shotgun (WGS) entry which is preliminary data.</text>
</comment>
<gene>
    <name evidence="2" type="ORF">DZ858_10015</name>
</gene>
<dbReference type="RefSeq" id="WP_117159408.1">
    <property type="nucleotide sequence ID" value="NZ_QVID01000001.1"/>
</dbReference>
<feature type="domain" description="CD-NTase-associated protein 12/Pycsar effector protein TIR" evidence="1">
    <location>
        <begin position="136"/>
        <end position="253"/>
    </location>
</feature>
<name>A0A3E1QDW1_9FLAO</name>
<evidence type="ECO:0000313" key="2">
    <source>
        <dbReference type="EMBL" id="RFN60349.1"/>
    </source>
</evidence>
<dbReference type="InterPro" id="IPR019302">
    <property type="entry name" value="CAP12/PCTIR_TIR_dom"/>
</dbReference>
<organism evidence="2 3">
    <name type="scientific">Marixanthomonas ophiurae</name>
    <dbReference type="NCBI Taxonomy" id="387659"/>
    <lineage>
        <taxon>Bacteria</taxon>
        <taxon>Pseudomonadati</taxon>
        <taxon>Bacteroidota</taxon>
        <taxon>Flavobacteriia</taxon>
        <taxon>Flavobacteriales</taxon>
        <taxon>Flavobacteriaceae</taxon>
        <taxon>Marixanthomonas</taxon>
    </lineage>
</organism>
<protein>
    <submittedName>
        <fullName evidence="2">DNA-binding protein</fullName>
    </submittedName>
</protein>
<dbReference type="Pfam" id="PF10137">
    <property type="entry name" value="CAP12-PCTIR_TIR"/>
    <property type="match status" value="1"/>
</dbReference>
<dbReference type="GO" id="GO:0003677">
    <property type="term" value="F:DNA binding"/>
    <property type="evidence" value="ECO:0007669"/>
    <property type="project" value="UniProtKB-KW"/>
</dbReference>